<sequence>MAPPQRKSALPSLPLGPERLFPSPTMRLRGDGAPGAPVFTVCFGASHTSPATTSWANCTDCRSPKTTNGFSSRCAPVPRAIWTPSLTECWDVC</sequence>
<reference evidence="1" key="1">
    <citation type="submission" date="2013-08" db="EMBL/GenBank/DDBJ databases">
        <title>Oryza genome evolution.</title>
        <authorList>
            <person name="Wing R.A."/>
            <person name="Panaud O."/>
            <person name="Oliveira A.C."/>
        </authorList>
    </citation>
    <scope>NUCLEOTIDE SEQUENCE</scope>
</reference>
<dbReference type="Gramene" id="OGLUM01G19480.1">
    <property type="protein sequence ID" value="OGLUM01G19480.1"/>
    <property type="gene ID" value="OGLUM01G19480"/>
</dbReference>
<dbReference type="AlphaFoldDB" id="A0A0D9Y943"/>
<evidence type="ECO:0000313" key="2">
    <source>
        <dbReference type="Proteomes" id="UP000026961"/>
    </source>
</evidence>
<proteinExistence type="predicted"/>
<name>A0A0D9Y943_9ORYZ</name>
<reference evidence="1" key="2">
    <citation type="submission" date="2015-04" db="UniProtKB">
        <authorList>
            <consortium name="EnsemblPlants"/>
        </authorList>
    </citation>
    <scope>IDENTIFICATION</scope>
</reference>
<dbReference type="Proteomes" id="UP000026961">
    <property type="component" value="Chromosome 1"/>
</dbReference>
<accession>A0A0D9Y943</accession>
<protein>
    <submittedName>
        <fullName evidence="1">Uncharacterized protein</fullName>
    </submittedName>
</protein>
<keyword evidence="2" id="KW-1185">Reference proteome</keyword>
<dbReference type="HOGENOM" id="CLU_2403196_0_0_1"/>
<reference evidence="1" key="3">
    <citation type="submission" date="2018-05" db="EMBL/GenBank/DDBJ databases">
        <title>OgluRS3 (Oryza glumaepatula Reference Sequence Version 3).</title>
        <authorList>
            <person name="Zhang J."/>
            <person name="Kudrna D."/>
            <person name="Lee S."/>
            <person name="Talag J."/>
            <person name="Welchert J."/>
            <person name="Wing R.A."/>
        </authorList>
    </citation>
    <scope>NUCLEOTIDE SEQUENCE [LARGE SCALE GENOMIC DNA]</scope>
</reference>
<organism evidence="1">
    <name type="scientific">Oryza glumipatula</name>
    <dbReference type="NCBI Taxonomy" id="40148"/>
    <lineage>
        <taxon>Eukaryota</taxon>
        <taxon>Viridiplantae</taxon>
        <taxon>Streptophyta</taxon>
        <taxon>Embryophyta</taxon>
        <taxon>Tracheophyta</taxon>
        <taxon>Spermatophyta</taxon>
        <taxon>Magnoliopsida</taxon>
        <taxon>Liliopsida</taxon>
        <taxon>Poales</taxon>
        <taxon>Poaceae</taxon>
        <taxon>BOP clade</taxon>
        <taxon>Oryzoideae</taxon>
        <taxon>Oryzeae</taxon>
        <taxon>Oryzinae</taxon>
        <taxon>Oryza</taxon>
    </lineage>
</organism>
<dbReference type="EnsemblPlants" id="OGLUM01G19480.1">
    <property type="protein sequence ID" value="OGLUM01G19480.1"/>
    <property type="gene ID" value="OGLUM01G19480"/>
</dbReference>
<evidence type="ECO:0000313" key="1">
    <source>
        <dbReference type="EnsemblPlants" id="OGLUM01G19480.1"/>
    </source>
</evidence>